<gene>
    <name evidence="1" type="ORF">F2Q69_00021838</name>
</gene>
<dbReference type="AlphaFoldDB" id="A0A8S9Q1D3"/>
<organism evidence="1 2">
    <name type="scientific">Brassica cretica</name>
    <name type="common">Mustard</name>
    <dbReference type="NCBI Taxonomy" id="69181"/>
    <lineage>
        <taxon>Eukaryota</taxon>
        <taxon>Viridiplantae</taxon>
        <taxon>Streptophyta</taxon>
        <taxon>Embryophyta</taxon>
        <taxon>Tracheophyta</taxon>
        <taxon>Spermatophyta</taxon>
        <taxon>Magnoliopsida</taxon>
        <taxon>eudicotyledons</taxon>
        <taxon>Gunneridae</taxon>
        <taxon>Pentapetalae</taxon>
        <taxon>rosids</taxon>
        <taxon>malvids</taxon>
        <taxon>Brassicales</taxon>
        <taxon>Brassicaceae</taxon>
        <taxon>Brassiceae</taxon>
        <taxon>Brassica</taxon>
    </lineage>
</organism>
<reference evidence="1" key="1">
    <citation type="submission" date="2019-12" db="EMBL/GenBank/DDBJ databases">
        <title>Genome sequencing and annotation of Brassica cretica.</title>
        <authorList>
            <person name="Studholme D.J."/>
            <person name="Sarris P."/>
        </authorList>
    </citation>
    <scope>NUCLEOTIDE SEQUENCE</scope>
    <source>
        <strain evidence="1">PFS-109/04</strain>
        <tissue evidence="1">Leaf</tissue>
    </source>
</reference>
<evidence type="ECO:0000313" key="1">
    <source>
        <dbReference type="EMBL" id="KAF3535150.1"/>
    </source>
</evidence>
<accession>A0A8S9Q1D3</accession>
<name>A0A8S9Q1D3_BRACR</name>
<dbReference type="EMBL" id="QGKX02001290">
    <property type="protein sequence ID" value="KAF3535150.1"/>
    <property type="molecule type" value="Genomic_DNA"/>
</dbReference>
<evidence type="ECO:0000313" key="2">
    <source>
        <dbReference type="Proteomes" id="UP000712600"/>
    </source>
</evidence>
<comment type="caution">
    <text evidence="1">The sequence shown here is derived from an EMBL/GenBank/DDBJ whole genome shotgun (WGS) entry which is preliminary data.</text>
</comment>
<protein>
    <submittedName>
        <fullName evidence="1">Uncharacterized protein</fullName>
    </submittedName>
</protein>
<sequence length="122" mass="14146">MHGFVSYRCLGEFGRYRPSRVGAWSLRSNRAWLELGRYVATEPCSCSVATLRPSRVLARSLRCDRAVFLLGRYVTTELGMCVVRWPYLTVAFGQSVFSFDESTEIKTRFYRKALCKDSFYEE</sequence>
<dbReference type="Proteomes" id="UP000712600">
    <property type="component" value="Unassembled WGS sequence"/>
</dbReference>
<proteinExistence type="predicted"/>